<organism evidence="2 3">
    <name type="scientific">Cellulomonas septica</name>
    <dbReference type="NCBI Taxonomy" id="285080"/>
    <lineage>
        <taxon>Bacteria</taxon>
        <taxon>Bacillati</taxon>
        <taxon>Actinomycetota</taxon>
        <taxon>Actinomycetes</taxon>
        <taxon>Micrococcales</taxon>
        <taxon>Cellulomonadaceae</taxon>
        <taxon>Cellulomonas</taxon>
    </lineage>
</organism>
<reference evidence="2 3" key="1">
    <citation type="submission" date="2020-04" db="EMBL/GenBank/DDBJ databases">
        <title>MicrobeNet Type strains.</title>
        <authorList>
            <person name="Nicholson A.C."/>
        </authorList>
    </citation>
    <scope>NUCLEOTIDE SEQUENCE [LARGE SCALE GENOMIC DNA]</scope>
    <source>
        <strain evidence="2 3">ATCC BAA-787</strain>
    </source>
</reference>
<dbReference type="Pfam" id="PF13559">
    <property type="entry name" value="DUF4129"/>
    <property type="match status" value="1"/>
</dbReference>
<evidence type="ECO:0000313" key="2">
    <source>
        <dbReference type="EMBL" id="NKY40678.1"/>
    </source>
</evidence>
<keyword evidence="3" id="KW-1185">Reference proteome</keyword>
<comment type="caution">
    <text evidence="2">The sequence shown here is derived from an EMBL/GenBank/DDBJ whole genome shotgun (WGS) entry which is preliminary data.</text>
</comment>
<dbReference type="Proteomes" id="UP000777774">
    <property type="component" value="Unassembled WGS sequence"/>
</dbReference>
<accession>A0ABX1K285</accession>
<proteinExistence type="predicted"/>
<sequence length="84" mass="8807">GVSWSDSTTPRDAVAAVHDQVRATSGADLDEVTAAALRALARTVERQRYAPVPGDVDPDQLVRWTDEIVDGVGSVLTGASRSSS</sequence>
<feature type="domain" description="Protein-glutamine gamma-glutamyltransferase-like C-terminal" evidence="1">
    <location>
        <begin position="1"/>
        <end position="56"/>
    </location>
</feature>
<evidence type="ECO:0000259" key="1">
    <source>
        <dbReference type="Pfam" id="PF13559"/>
    </source>
</evidence>
<dbReference type="InterPro" id="IPR025403">
    <property type="entry name" value="TgpA-like_C"/>
</dbReference>
<dbReference type="RefSeq" id="WP_168679663.1">
    <property type="nucleotide sequence ID" value="NZ_JAAXOY010000427.1"/>
</dbReference>
<evidence type="ECO:0000313" key="3">
    <source>
        <dbReference type="Proteomes" id="UP000777774"/>
    </source>
</evidence>
<gene>
    <name evidence="2" type="ORF">HGA02_14435</name>
</gene>
<protein>
    <submittedName>
        <fullName evidence="2">DUF4129 domain-containing protein</fullName>
    </submittedName>
</protein>
<name>A0ABX1K285_9CELL</name>
<dbReference type="EMBL" id="JAAXOY010000427">
    <property type="protein sequence ID" value="NKY40678.1"/>
    <property type="molecule type" value="Genomic_DNA"/>
</dbReference>
<feature type="non-terminal residue" evidence="2">
    <location>
        <position position="1"/>
    </location>
</feature>